<proteinExistence type="predicted"/>
<dbReference type="InterPro" id="IPR057670">
    <property type="entry name" value="SH3_retrovirus"/>
</dbReference>
<dbReference type="PANTHER" id="PTHR42648:SF31">
    <property type="entry name" value="RNA-DIRECTED DNA POLYMERASE"/>
    <property type="match status" value="1"/>
</dbReference>
<evidence type="ECO:0000313" key="2">
    <source>
        <dbReference type="EMBL" id="KAI5426945.1"/>
    </source>
</evidence>
<keyword evidence="3" id="KW-1185">Reference proteome</keyword>
<dbReference type="Proteomes" id="UP001058974">
    <property type="component" value="Chromosome 3"/>
</dbReference>
<evidence type="ECO:0000259" key="1">
    <source>
        <dbReference type="Pfam" id="PF25597"/>
    </source>
</evidence>
<dbReference type="EMBL" id="JAMSHJ010000003">
    <property type="protein sequence ID" value="KAI5426945.1"/>
    <property type="molecule type" value="Genomic_DNA"/>
</dbReference>
<dbReference type="PANTHER" id="PTHR42648">
    <property type="entry name" value="TRANSPOSASE, PUTATIVE-RELATED"/>
    <property type="match status" value="1"/>
</dbReference>
<feature type="domain" description="Retroviral polymerase SH3-like" evidence="1">
    <location>
        <begin position="45"/>
        <end position="107"/>
    </location>
</feature>
<protein>
    <recommendedName>
        <fullName evidence="1">Retroviral polymerase SH3-like domain-containing protein</fullName>
    </recommendedName>
</protein>
<gene>
    <name evidence="2" type="ORF">KIW84_032394</name>
</gene>
<organism evidence="2 3">
    <name type="scientific">Pisum sativum</name>
    <name type="common">Garden pea</name>
    <name type="synonym">Lathyrus oleraceus</name>
    <dbReference type="NCBI Taxonomy" id="3888"/>
    <lineage>
        <taxon>Eukaryota</taxon>
        <taxon>Viridiplantae</taxon>
        <taxon>Streptophyta</taxon>
        <taxon>Embryophyta</taxon>
        <taxon>Tracheophyta</taxon>
        <taxon>Spermatophyta</taxon>
        <taxon>Magnoliopsida</taxon>
        <taxon>eudicotyledons</taxon>
        <taxon>Gunneridae</taxon>
        <taxon>Pentapetalae</taxon>
        <taxon>rosids</taxon>
        <taxon>fabids</taxon>
        <taxon>Fabales</taxon>
        <taxon>Fabaceae</taxon>
        <taxon>Papilionoideae</taxon>
        <taxon>50 kb inversion clade</taxon>
        <taxon>NPAAA clade</taxon>
        <taxon>Hologalegina</taxon>
        <taxon>IRL clade</taxon>
        <taxon>Fabeae</taxon>
        <taxon>Lathyrus</taxon>
    </lineage>
</organism>
<sequence>MWNFCIQHVIHLINRLPTPLLQLKSPYELLHKHPPILIHLKAFGCLSYATSLQAHKTKFAPRARKAIFLGFKEGTKGYILYDLQHHNIFMSRHVVLFDTYFPFKTPNTSAPEPENTTLMACPTYDDPSIQPISSSTTHDRISPQSHIQPAVDTPQQLVINDQSHISPNLQPVMNDQSHISPNLQPVMNDFSQMSHSSTLLDAHRSDNQTIPIITSLTPLSLPNGQSHIPPATTVSPATIVSSAVPTTTQQPATTEEPHVPLPEPELATNAEMLHNRNSTRVSHPPSYLADYHCYNTIHHSPISLKTKPKLSTIAYPLSSVLTYDHYC</sequence>
<dbReference type="InterPro" id="IPR039537">
    <property type="entry name" value="Retrotran_Ty1/copia-like"/>
</dbReference>
<accession>A0A9D4XXV2</accession>
<dbReference type="Gramene" id="Psat03G0239400-T1">
    <property type="protein sequence ID" value="KAI5426945.1"/>
    <property type="gene ID" value="KIW84_032394"/>
</dbReference>
<dbReference type="Pfam" id="PF25597">
    <property type="entry name" value="SH3_retrovirus"/>
    <property type="match status" value="1"/>
</dbReference>
<comment type="caution">
    <text evidence="2">The sequence shown here is derived from an EMBL/GenBank/DDBJ whole genome shotgun (WGS) entry which is preliminary data.</text>
</comment>
<evidence type="ECO:0000313" key="3">
    <source>
        <dbReference type="Proteomes" id="UP001058974"/>
    </source>
</evidence>
<name>A0A9D4XXV2_PEA</name>
<reference evidence="2 3" key="1">
    <citation type="journal article" date="2022" name="Nat. Genet.">
        <title>Improved pea reference genome and pan-genome highlight genomic features and evolutionary characteristics.</title>
        <authorList>
            <person name="Yang T."/>
            <person name="Liu R."/>
            <person name="Luo Y."/>
            <person name="Hu S."/>
            <person name="Wang D."/>
            <person name="Wang C."/>
            <person name="Pandey M.K."/>
            <person name="Ge S."/>
            <person name="Xu Q."/>
            <person name="Li N."/>
            <person name="Li G."/>
            <person name="Huang Y."/>
            <person name="Saxena R.K."/>
            <person name="Ji Y."/>
            <person name="Li M."/>
            <person name="Yan X."/>
            <person name="He Y."/>
            <person name="Liu Y."/>
            <person name="Wang X."/>
            <person name="Xiang C."/>
            <person name="Varshney R.K."/>
            <person name="Ding H."/>
            <person name="Gao S."/>
            <person name="Zong X."/>
        </authorList>
    </citation>
    <scope>NUCLEOTIDE SEQUENCE [LARGE SCALE GENOMIC DNA]</scope>
    <source>
        <strain evidence="2 3">cv. Zhongwan 6</strain>
    </source>
</reference>
<dbReference type="AlphaFoldDB" id="A0A9D4XXV2"/>